<name>S3UZL4_9LEPT</name>
<dbReference type="OrthoDB" id="9759948at2"/>
<evidence type="ECO:0000313" key="5">
    <source>
        <dbReference type="EMBL" id="EPG74658.1"/>
    </source>
</evidence>
<dbReference type="AlphaFoldDB" id="S3UZL4"/>
<accession>S3UZL4</accession>
<dbReference type="STRING" id="1193011.LEP1GSC058_1760"/>
<dbReference type="Pfam" id="PF13387">
    <property type="entry name" value="Lnb_N"/>
    <property type="match status" value="1"/>
</dbReference>
<dbReference type="EMBL" id="AKWZ02000009">
    <property type="protein sequence ID" value="EPG74658.1"/>
    <property type="molecule type" value="Genomic_DNA"/>
</dbReference>
<dbReference type="Pfam" id="PF25222">
    <property type="entry name" value="DUF7840"/>
    <property type="match status" value="2"/>
</dbReference>
<evidence type="ECO:0000256" key="1">
    <source>
        <dbReference type="SAM" id="MobiDB-lite"/>
    </source>
</evidence>
<gene>
    <name evidence="5" type="ORF">LEP1GSC058_1760</name>
</gene>
<organism evidence="5 6">
    <name type="scientific">Leptospira fainei serovar Hurstbridge str. BUT 6</name>
    <dbReference type="NCBI Taxonomy" id="1193011"/>
    <lineage>
        <taxon>Bacteria</taxon>
        <taxon>Pseudomonadati</taxon>
        <taxon>Spirochaetota</taxon>
        <taxon>Spirochaetia</taxon>
        <taxon>Leptospirales</taxon>
        <taxon>Leptospiraceae</taxon>
        <taxon>Leptospira</taxon>
    </lineage>
</organism>
<dbReference type="InterPro" id="IPR025178">
    <property type="entry name" value="Lnb_N"/>
</dbReference>
<keyword evidence="6" id="KW-1185">Reference proteome</keyword>
<evidence type="ECO:0000259" key="3">
    <source>
        <dbReference type="Pfam" id="PF25222"/>
    </source>
</evidence>
<comment type="caution">
    <text evidence="5">The sequence shown here is derived from an EMBL/GenBank/DDBJ whole genome shotgun (WGS) entry which is preliminary data.</text>
</comment>
<feature type="region of interest" description="Disordered" evidence="1">
    <location>
        <begin position="28"/>
        <end position="58"/>
    </location>
</feature>
<evidence type="ECO:0000259" key="2">
    <source>
        <dbReference type="Pfam" id="PF13387"/>
    </source>
</evidence>
<feature type="domain" description="DUF7840" evidence="3">
    <location>
        <begin position="461"/>
        <end position="560"/>
    </location>
</feature>
<dbReference type="Pfam" id="PF25225">
    <property type="entry name" value="DUF7843"/>
    <property type="match status" value="1"/>
</dbReference>
<dbReference type="Proteomes" id="UP000014540">
    <property type="component" value="Unassembled WGS sequence"/>
</dbReference>
<evidence type="ECO:0000259" key="4">
    <source>
        <dbReference type="Pfam" id="PF25225"/>
    </source>
</evidence>
<protein>
    <submittedName>
        <fullName evidence="5">PF13387 domain protein</fullName>
    </submittedName>
</protein>
<dbReference type="InterPro" id="IPR057162">
    <property type="entry name" value="DUF7840"/>
</dbReference>
<evidence type="ECO:0000313" key="6">
    <source>
        <dbReference type="Proteomes" id="UP000014540"/>
    </source>
</evidence>
<feature type="domain" description="DUF7840" evidence="3">
    <location>
        <begin position="604"/>
        <end position="713"/>
    </location>
</feature>
<reference evidence="5" key="1">
    <citation type="submission" date="2013-04" db="EMBL/GenBank/DDBJ databases">
        <authorList>
            <person name="Harkins D.M."/>
            <person name="Durkin A.S."/>
            <person name="Selengut J.D."/>
            <person name="Sanka R."/>
            <person name="DePew J."/>
            <person name="Purushe J."/>
            <person name="Ahmed A."/>
            <person name="van der Linden H."/>
            <person name="Goris M.G.A."/>
            <person name="Hartskeerl R.A."/>
            <person name="Vinetz J.M."/>
            <person name="Sutton G.G."/>
            <person name="Nelson W.C."/>
            <person name="Fouts D.E."/>
        </authorList>
    </citation>
    <scope>NUCLEOTIDE SEQUENCE [LARGE SCALE GENOMIC DNA]</scope>
    <source>
        <strain evidence="5">BUT 6</strain>
    </source>
</reference>
<feature type="domain" description="Lnb N-terminal periplasmic" evidence="2">
    <location>
        <begin position="187"/>
        <end position="355"/>
    </location>
</feature>
<feature type="domain" description="DUF7843" evidence="4">
    <location>
        <begin position="93"/>
        <end position="170"/>
    </location>
</feature>
<proteinExistence type="predicted"/>
<dbReference type="InterPro" id="IPR057165">
    <property type="entry name" value="DUF7843"/>
</dbReference>
<sequence length="723" mass="83753">MTKVKRLSFIIIFFLILSLFGQSKKEPDISGENSSSKIEEEQATSSESEASPTNLPKPEEELKRNRFYSTFIPADPHQSAYLDDLLKQIDEKKLYEEKHWYRLQRYSKNFLGGVESESDSVLYFLSPKGRVNPAEEMRATLHAFFAPEPTEEGSMHPQCIYPERYFWLKERLSFNPALLQERECARFQNWREALDPGSITVVFSSFYMQSPASVLGHTLFKIDSAKNVDSELLDYGVNYAANTDDKNPFTYTLRGLTGGYPGMFALFPYYLKVNEYNDMESRDLWEYRLNISKEDRERFLRHLWEMGRNYFDYYFFTQNCSFHMLGLLEAAKPDLDISSKASWIVAPPDTVKIYLSVPGLVTERKYRPSLYSKVKQKIIAMTPEEKGIYWSLLDGAREIDSVQPIGIRYSLILDTLLDSYRYRKSRDKSSEVEQSRYRKFLLLRSKINEQIPINENEEMTTPPEDSHSLSRVSTGFGFSSVGSFAEFKYRVAYHDILNTDRGHVPNSEVQFMNFTVRKYESAPLEFTSMNLVRLMSFTPYNAVSKQFSYGIDIGTDTVMVEKEKFQKDLNVNRLGTLLPGDPTAQLLNMDALARGERDGREYIRKQAGNFEVLYGYSFQDEFSQKKGTALISFLGGVKAQPGAFFNGGVRYGPEAVMSVLKEYGSWKFQLYGAYQYYQGSGNENNYSGNLKIRYLINKNNELRFEINAMRYYEEVLLSYNFLF</sequence>
<dbReference type="RefSeq" id="WP_016549220.1">
    <property type="nucleotide sequence ID" value="NZ_AKWZ02000009.1"/>
</dbReference>